<feature type="compositionally biased region" description="Polar residues" evidence="10">
    <location>
        <begin position="162"/>
        <end position="171"/>
    </location>
</feature>
<keyword evidence="6" id="KW-0408">Iron</keyword>
<name>A0A1P8F5D7_9CHLR</name>
<evidence type="ECO:0000256" key="10">
    <source>
        <dbReference type="SAM" id="MobiDB-lite"/>
    </source>
</evidence>
<evidence type="ECO:0000256" key="8">
    <source>
        <dbReference type="ARBA" id="ARBA00023136"/>
    </source>
</evidence>
<dbReference type="RefSeq" id="WP_076003492.1">
    <property type="nucleotide sequence ID" value="NZ_CP018258.1"/>
</dbReference>
<gene>
    <name evidence="12" type="ORF">Dform_00346</name>
</gene>
<accession>A0A1P8F5D7</accession>
<evidence type="ECO:0000256" key="9">
    <source>
        <dbReference type="ARBA" id="ARBA00029374"/>
    </source>
</evidence>
<dbReference type="PROSITE" id="PS51318">
    <property type="entry name" value="TAT"/>
    <property type="match status" value="1"/>
</dbReference>
<dbReference type="InterPro" id="IPR019546">
    <property type="entry name" value="TAT_signal_bac_arc"/>
</dbReference>
<feature type="compositionally biased region" description="Polar residues" evidence="10">
    <location>
        <begin position="134"/>
        <end position="156"/>
    </location>
</feature>
<evidence type="ECO:0000256" key="7">
    <source>
        <dbReference type="ARBA" id="ARBA00023014"/>
    </source>
</evidence>
<evidence type="ECO:0000313" key="12">
    <source>
        <dbReference type="EMBL" id="APV43706.1"/>
    </source>
</evidence>
<dbReference type="NCBIfam" id="TIGR02486">
    <property type="entry name" value="RDH"/>
    <property type="match status" value="1"/>
</dbReference>
<dbReference type="GO" id="GO:0046872">
    <property type="term" value="F:metal ion binding"/>
    <property type="evidence" value="ECO:0007669"/>
    <property type="project" value="UniProtKB-KW"/>
</dbReference>
<evidence type="ECO:0000256" key="3">
    <source>
        <dbReference type="ARBA" id="ARBA00022485"/>
    </source>
</evidence>
<keyword evidence="8" id="KW-0472">Membrane</keyword>
<dbReference type="NCBIfam" id="TIGR01409">
    <property type="entry name" value="TAT_signal_seq"/>
    <property type="match status" value="1"/>
</dbReference>
<organism evidence="12 13">
    <name type="scientific">Dehalogenimonas formicexedens</name>
    <dbReference type="NCBI Taxonomy" id="1839801"/>
    <lineage>
        <taxon>Bacteria</taxon>
        <taxon>Bacillati</taxon>
        <taxon>Chloroflexota</taxon>
        <taxon>Dehalococcoidia</taxon>
        <taxon>Dehalococcoidales</taxon>
        <taxon>Dehalococcoidaceae</taxon>
        <taxon>Dehalogenimonas</taxon>
    </lineage>
</organism>
<evidence type="ECO:0000256" key="2">
    <source>
        <dbReference type="ARBA" id="ARBA00022475"/>
    </source>
</evidence>
<keyword evidence="3" id="KW-0004">4Fe-4S</keyword>
<sequence length="465" mass="52178">MSSFHSTVSRRDFMKGLGLAGVGLGTTAAIAPMFHDLDELTASDSQFKHPWYVKEREYNDPTVEIDWNVFERVDRTRTVLGSRFPLTATNAAHGSLHPELAQYIKLKADGRDIQYMKEKFSTYQGPSLRDQSLAGASSASDKLPSPSFTGTISGVTIPTPESRGTTKWQGTPEENLQTLTNAFKFFGATRVRVMEIDDKSRKLFHKNSTSGAPFNFKDVDQPSEDKSESVIPNKAKYVVMYSCLEATDYVRHAPAPTYSGYCHGHKVQANVHYFMGSMGYLHIEAGNCTNSDSVAAMSGIAEHSRSSMVATSYSHGNLFRWMGRIVTDMPLAPTKPVDAGIARFCVKCMTCASMCPYESMPFGDKRWDHESPEEERLKNYVPGYKGWRLFNFRCPRCKNCHGTCVFNGGNEALIHQIVRGTQSVTPIFNSFFANMHDAFGFGTRNPDEWWTHDVPTFQFDKTYLY</sequence>
<dbReference type="AlphaFoldDB" id="A0A1P8F5D7"/>
<keyword evidence="4" id="KW-0479">Metal-binding</keyword>
<keyword evidence="2" id="KW-1003">Cell membrane</keyword>
<protein>
    <submittedName>
        <fullName evidence="12">Reductive dehalogenase</fullName>
    </submittedName>
</protein>
<dbReference type="SUPFAM" id="SSF46548">
    <property type="entry name" value="alpha-helical ferredoxin"/>
    <property type="match status" value="1"/>
</dbReference>
<keyword evidence="13" id="KW-1185">Reference proteome</keyword>
<keyword evidence="5" id="KW-0732">Signal</keyword>
<evidence type="ECO:0000259" key="11">
    <source>
        <dbReference type="PROSITE" id="PS51379"/>
    </source>
</evidence>
<dbReference type="Proteomes" id="UP000185934">
    <property type="component" value="Chromosome"/>
</dbReference>
<dbReference type="GO" id="GO:0051539">
    <property type="term" value="F:4 iron, 4 sulfur cluster binding"/>
    <property type="evidence" value="ECO:0007669"/>
    <property type="project" value="UniProtKB-KW"/>
</dbReference>
<evidence type="ECO:0000256" key="5">
    <source>
        <dbReference type="ARBA" id="ARBA00022729"/>
    </source>
</evidence>
<comment type="cofactor">
    <cofactor evidence="9">
        <name>corrinoid</name>
        <dbReference type="ChEBI" id="CHEBI:33913"/>
    </cofactor>
</comment>
<dbReference type="PROSITE" id="PS00198">
    <property type="entry name" value="4FE4S_FER_1"/>
    <property type="match status" value="1"/>
</dbReference>
<dbReference type="KEGG" id="dfo:Dform_00346"/>
<comment type="subcellular location">
    <subcellularLocation>
        <location evidence="1">Cell membrane</location>
    </subcellularLocation>
</comment>
<feature type="domain" description="4Fe-4S ferredoxin-type" evidence="11">
    <location>
        <begin position="333"/>
        <end position="365"/>
    </location>
</feature>
<feature type="region of interest" description="Disordered" evidence="10">
    <location>
        <begin position="126"/>
        <end position="171"/>
    </location>
</feature>
<keyword evidence="7" id="KW-0411">Iron-sulfur</keyword>
<dbReference type="STRING" id="1839801.Dform_00346"/>
<evidence type="ECO:0000256" key="4">
    <source>
        <dbReference type="ARBA" id="ARBA00022723"/>
    </source>
</evidence>
<dbReference type="EMBL" id="CP018258">
    <property type="protein sequence ID" value="APV43706.1"/>
    <property type="molecule type" value="Genomic_DNA"/>
</dbReference>
<reference evidence="13" key="1">
    <citation type="submission" date="2016-11" db="EMBL/GenBank/DDBJ databases">
        <title>Dehalogenimonas formicexedens sp. nov., a chlorinated alkane respiring bacterium isolated from contaminated groundwater.</title>
        <authorList>
            <person name="Key T.A."/>
            <person name="Bowman K.S."/>
            <person name="Lee I."/>
            <person name="Chun J."/>
            <person name="Albuquerque L."/>
            <person name="da Costa M.S."/>
            <person name="Rainey F.A."/>
            <person name="Moe W.M."/>
        </authorList>
    </citation>
    <scope>NUCLEOTIDE SEQUENCE [LARGE SCALE GENOMIC DNA]</scope>
    <source>
        <strain evidence="13">NSZ-14</strain>
    </source>
</reference>
<evidence type="ECO:0000256" key="6">
    <source>
        <dbReference type="ARBA" id="ARBA00023004"/>
    </source>
</evidence>
<proteinExistence type="predicted"/>
<evidence type="ECO:0000313" key="13">
    <source>
        <dbReference type="Proteomes" id="UP000185934"/>
    </source>
</evidence>
<dbReference type="InterPro" id="IPR006311">
    <property type="entry name" value="TAT_signal"/>
</dbReference>
<dbReference type="GO" id="GO:0005886">
    <property type="term" value="C:plasma membrane"/>
    <property type="evidence" value="ECO:0007669"/>
    <property type="project" value="UniProtKB-SubCell"/>
</dbReference>
<dbReference type="PROSITE" id="PS51379">
    <property type="entry name" value="4FE4S_FER_2"/>
    <property type="match status" value="1"/>
</dbReference>
<dbReference type="InterPro" id="IPR012832">
    <property type="entry name" value="RDH"/>
</dbReference>
<dbReference type="InterPro" id="IPR017900">
    <property type="entry name" value="4Fe4S_Fe_S_CS"/>
</dbReference>
<dbReference type="InterPro" id="IPR017896">
    <property type="entry name" value="4Fe4S_Fe-S-bd"/>
</dbReference>
<evidence type="ECO:0000256" key="1">
    <source>
        <dbReference type="ARBA" id="ARBA00004236"/>
    </source>
</evidence>